<reference evidence="3" key="2">
    <citation type="submission" date="2020-05" db="UniProtKB">
        <authorList>
            <consortium name="EnsemblMetazoa"/>
        </authorList>
    </citation>
    <scope>IDENTIFICATION</scope>
    <source>
        <strain evidence="3">maculatus3</strain>
    </source>
</reference>
<sequence>MMVPIRWQSSSRRTCSIHVLLLLVLLLTGVLASGSRVRSKKHRTSRGTTAVGRWQSRTSTDGTSNTIHELGAKPAPFSKPANGGPKKRSYYVPTVTNLENNLQHFINNLKTGIGASKLAHAVNGVTGAIQQAVSMPGHGPINLLGSHRPVAGIHNAAGYYSNANELRYGQPFTKQAGSHYKTSPVTYGKKAVQ</sequence>
<organism evidence="3 4">
    <name type="scientific">Anopheles maculatus</name>
    <dbReference type="NCBI Taxonomy" id="74869"/>
    <lineage>
        <taxon>Eukaryota</taxon>
        <taxon>Metazoa</taxon>
        <taxon>Ecdysozoa</taxon>
        <taxon>Arthropoda</taxon>
        <taxon>Hexapoda</taxon>
        <taxon>Insecta</taxon>
        <taxon>Pterygota</taxon>
        <taxon>Neoptera</taxon>
        <taxon>Endopterygota</taxon>
        <taxon>Diptera</taxon>
        <taxon>Nematocera</taxon>
        <taxon>Culicoidea</taxon>
        <taxon>Culicidae</taxon>
        <taxon>Anophelinae</taxon>
        <taxon>Anopheles</taxon>
        <taxon>Anopheles maculatus group</taxon>
    </lineage>
</organism>
<dbReference type="AlphaFoldDB" id="A0A182SGG5"/>
<evidence type="ECO:0000256" key="1">
    <source>
        <dbReference type="SAM" id="MobiDB-lite"/>
    </source>
</evidence>
<protein>
    <submittedName>
        <fullName evidence="3">Uncharacterized protein</fullName>
    </submittedName>
</protein>
<dbReference type="VEuPathDB" id="VectorBase:AMAM006289"/>
<name>A0A182SGG5_9DIPT</name>
<accession>A0A182SGG5</accession>
<feature type="chain" id="PRO_5008135729" evidence="2">
    <location>
        <begin position="33"/>
        <end position="193"/>
    </location>
</feature>
<evidence type="ECO:0000256" key="2">
    <source>
        <dbReference type="SAM" id="SignalP"/>
    </source>
</evidence>
<dbReference type="EnsemblMetazoa" id="AMAM006289-RA">
    <property type="protein sequence ID" value="AMAM006289-PA"/>
    <property type="gene ID" value="AMAM006289"/>
</dbReference>
<feature type="signal peptide" evidence="2">
    <location>
        <begin position="1"/>
        <end position="32"/>
    </location>
</feature>
<feature type="compositionally biased region" description="Polar residues" evidence="1">
    <location>
        <begin position="55"/>
        <end position="67"/>
    </location>
</feature>
<feature type="region of interest" description="Disordered" evidence="1">
    <location>
        <begin position="36"/>
        <end position="85"/>
    </location>
</feature>
<keyword evidence="4" id="KW-1185">Reference proteome</keyword>
<proteinExistence type="predicted"/>
<keyword evidence="2" id="KW-0732">Signal</keyword>
<dbReference type="Proteomes" id="UP000075901">
    <property type="component" value="Unassembled WGS sequence"/>
</dbReference>
<evidence type="ECO:0000313" key="4">
    <source>
        <dbReference type="Proteomes" id="UP000075901"/>
    </source>
</evidence>
<reference evidence="4" key="1">
    <citation type="submission" date="2013-09" db="EMBL/GenBank/DDBJ databases">
        <title>The Genome Sequence of Anopheles maculatus species B.</title>
        <authorList>
            <consortium name="The Broad Institute Genomics Platform"/>
            <person name="Neafsey D.E."/>
            <person name="Besansky N."/>
            <person name="Howell P."/>
            <person name="Walton C."/>
            <person name="Young S.K."/>
            <person name="Zeng Q."/>
            <person name="Gargeya S."/>
            <person name="Fitzgerald M."/>
            <person name="Haas B."/>
            <person name="Abouelleil A."/>
            <person name="Allen A.W."/>
            <person name="Alvarado L."/>
            <person name="Arachchi H.M."/>
            <person name="Berlin A.M."/>
            <person name="Chapman S.B."/>
            <person name="Gainer-Dewar J."/>
            <person name="Goldberg J."/>
            <person name="Griggs A."/>
            <person name="Gujja S."/>
            <person name="Hansen M."/>
            <person name="Howarth C."/>
            <person name="Imamovic A."/>
            <person name="Ireland A."/>
            <person name="Larimer J."/>
            <person name="McCowan C."/>
            <person name="Murphy C."/>
            <person name="Pearson M."/>
            <person name="Poon T.W."/>
            <person name="Priest M."/>
            <person name="Roberts A."/>
            <person name="Saif S."/>
            <person name="Shea T."/>
            <person name="Sisk P."/>
            <person name="Sykes S."/>
            <person name="Wortman J."/>
            <person name="Nusbaum C."/>
            <person name="Birren B."/>
        </authorList>
    </citation>
    <scope>NUCLEOTIDE SEQUENCE [LARGE SCALE GENOMIC DNA]</scope>
    <source>
        <strain evidence="4">maculatus3</strain>
    </source>
</reference>
<evidence type="ECO:0000313" key="3">
    <source>
        <dbReference type="EnsemblMetazoa" id="AMAM006289-PA"/>
    </source>
</evidence>